<accession>A0ABQ5Q6M3</accession>
<evidence type="ECO:0000256" key="2">
    <source>
        <dbReference type="SAM" id="Phobius"/>
    </source>
</evidence>
<dbReference type="PANTHER" id="PTHR42951">
    <property type="entry name" value="METALLO-BETA-LACTAMASE DOMAIN-CONTAINING"/>
    <property type="match status" value="1"/>
</dbReference>
<dbReference type="InterPro" id="IPR050855">
    <property type="entry name" value="NDM-1-like"/>
</dbReference>
<dbReference type="Pfam" id="PF00753">
    <property type="entry name" value="Lactamase_B"/>
    <property type="match status" value="1"/>
</dbReference>
<comment type="caution">
    <text evidence="5">The sequence shown here is derived from an EMBL/GenBank/DDBJ whole genome shotgun (WGS) entry which is preliminary data.</text>
</comment>
<keyword evidence="2" id="KW-1133">Transmembrane helix</keyword>
<organism evidence="5 6">
    <name type="scientific">Geothrix rubra</name>
    <dbReference type="NCBI Taxonomy" id="2927977"/>
    <lineage>
        <taxon>Bacteria</taxon>
        <taxon>Pseudomonadati</taxon>
        <taxon>Acidobacteriota</taxon>
        <taxon>Holophagae</taxon>
        <taxon>Holophagales</taxon>
        <taxon>Holophagaceae</taxon>
        <taxon>Geothrix</taxon>
    </lineage>
</organism>
<keyword evidence="2" id="KW-0812">Transmembrane</keyword>
<name>A0ABQ5Q6M3_9BACT</name>
<reference evidence="5 6" key="1">
    <citation type="journal article" date="2023" name="Antonie Van Leeuwenhoek">
        <title>Mesoterricola silvestris gen. nov., sp. nov., Mesoterricola sediminis sp. nov., Geothrix oryzae sp. nov., Geothrix edaphica sp. nov., Geothrix rubra sp. nov., and Geothrix limicola sp. nov., six novel members of Acidobacteriota isolated from soils.</title>
        <authorList>
            <person name="Itoh H."/>
            <person name="Sugisawa Y."/>
            <person name="Mise K."/>
            <person name="Xu Z."/>
            <person name="Kuniyasu M."/>
            <person name="Ushijima N."/>
            <person name="Kawano K."/>
            <person name="Kobayashi E."/>
            <person name="Shiratori Y."/>
            <person name="Masuda Y."/>
            <person name="Senoo K."/>
        </authorList>
    </citation>
    <scope>NUCLEOTIDE SEQUENCE [LARGE SCALE GENOMIC DNA]</scope>
    <source>
        <strain evidence="5 6">Red803</strain>
    </source>
</reference>
<dbReference type="Proteomes" id="UP001165089">
    <property type="component" value="Unassembled WGS sequence"/>
</dbReference>
<protein>
    <recommendedName>
        <fullName evidence="4">Metallo-beta-lactamase domain-containing protein</fullName>
    </recommendedName>
</protein>
<evidence type="ECO:0000313" key="6">
    <source>
        <dbReference type="Proteomes" id="UP001165089"/>
    </source>
</evidence>
<sequence length="313" mass="34144">MRAPMRLFLASLCLLTLLAPAHAAPLAAPPPLHVQPWDGRTWILREDLQATWEAPFLYLLVGRRRALLIDTGDVADPARMPLAAEVLARLPKDGPARLPLLVVHTHGHLDHRAGDAQFHGLPGVEVVPSDLAHVRRFFGFAAWPDGLAQVDLGDRIVDVLPAPGHHPAELVFYDRATGLLFSGDFLLPGRILVDDLAAYQASAARVAAFAKDRPITAVLGGHIEMDRTGALFPWASTVHPEERPLPLGKAELLALPAALQRFNGFYTARDGFVVENPIRNLAAGAGALLLALGLLGILVVRTIRRWRRRRSRP</sequence>
<dbReference type="InterPro" id="IPR001279">
    <property type="entry name" value="Metallo-B-lactamas"/>
</dbReference>
<dbReference type="PANTHER" id="PTHR42951:SF4">
    <property type="entry name" value="ACYL-COENZYME A THIOESTERASE MBLAC2"/>
    <property type="match status" value="1"/>
</dbReference>
<dbReference type="EMBL" id="BSDD01000002">
    <property type="protein sequence ID" value="GLH69971.1"/>
    <property type="molecule type" value="Genomic_DNA"/>
</dbReference>
<proteinExistence type="inferred from homology"/>
<feature type="transmembrane region" description="Helical" evidence="2">
    <location>
        <begin position="281"/>
        <end position="303"/>
    </location>
</feature>
<keyword evidence="2" id="KW-0472">Membrane</keyword>
<feature type="chain" id="PRO_5045787892" description="Metallo-beta-lactamase domain-containing protein" evidence="3">
    <location>
        <begin position="24"/>
        <end position="313"/>
    </location>
</feature>
<keyword evidence="6" id="KW-1185">Reference proteome</keyword>
<keyword evidence="3" id="KW-0732">Signal</keyword>
<dbReference type="Gene3D" id="3.60.15.10">
    <property type="entry name" value="Ribonuclease Z/Hydroxyacylglutathione hydrolase-like"/>
    <property type="match status" value="1"/>
</dbReference>
<gene>
    <name evidence="5" type="ORF">GETHPA_15040</name>
</gene>
<feature type="domain" description="Metallo-beta-lactamase" evidence="4">
    <location>
        <begin position="54"/>
        <end position="222"/>
    </location>
</feature>
<evidence type="ECO:0000313" key="5">
    <source>
        <dbReference type="EMBL" id="GLH69971.1"/>
    </source>
</evidence>
<evidence type="ECO:0000259" key="4">
    <source>
        <dbReference type="SMART" id="SM00849"/>
    </source>
</evidence>
<evidence type="ECO:0000256" key="3">
    <source>
        <dbReference type="SAM" id="SignalP"/>
    </source>
</evidence>
<comment type="similarity">
    <text evidence="1">Belongs to the metallo-beta-lactamase superfamily. Class-B beta-lactamase family.</text>
</comment>
<dbReference type="SUPFAM" id="SSF56281">
    <property type="entry name" value="Metallo-hydrolase/oxidoreductase"/>
    <property type="match status" value="1"/>
</dbReference>
<feature type="signal peptide" evidence="3">
    <location>
        <begin position="1"/>
        <end position="23"/>
    </location>
</feature>
<dbReference type="InterPro" id="IPR036866">
    <property type="entry name" value="RibonucZ/Hydroxyglut_hydro"/>
</dbReference>
<evidence type="ECO:0000256" key="1">
    <source>
        <dbReference type="ARBA" id="ARBA00005250"/>
    </source>
</evidence>
<dbReference type="SMART" id="SM00849">
    <property type="entry name" value="Lactamase_B"/>
    <property type="match status" value="1"/>
</dbReference>